<evidence type="ECO:0000313" key="3">
    <source>
        <dbReference type="Proteomes" id="UP000572680"/>
    </source>
</evidence>
<gene>
    <name evidence="2" type="ORF">HNR61_001545</name>
</gene>
<dbReference type="Pfam" id="PF15633">
    <property type="entry name" value="Tox-ART-HYD1"/>
    <property type="match status" value="1"/>
</dbReference>
<accession>A0A7W3QK24</accession>
<dbReference type="EMBL" id="JACJIA010000002">
    <property type="protein sequence ID" value="MBA8949932.1"/>
    <property type="molecule type" value="Genomic_DNA"/>
</dbReference>
<reference evidence="2 3" key="1">
    <citation type="submission" date="2020-08" db="EMBL/GenBank/DDBJ databases">
        <title>Genomic Encyclopedia of Type Strains, Phase IV (KMG-IV): sequencing the most valuable type-strain genomes for metagenomic binning, comparative biology and taxonomic classification.</title>
        <authorList>
            <person name="Goeker M."/>
        </authorList>
    </citation>
    <scope>NUCLEOTIDE SEQUENCE [LARGE SCALE GENOMIC DNA]</scope>
    <source>
        <strain evidence="2 3">DSM 44197</strain>
    </source>
</reference>
<dbReference type="RefSeq" id="WP_182842429.1">
    <property type="nucleotide sequence ID" value="NZ_BAAALP010000027.1"/>
</dbReference>
<comment type="caution">
    <text evidence="2">The sequence shown here is derived from an EMBL/GenBank/DDBJ whole genome shotgun (WGS) entry which is preliminary data.</text>
</comment>
<dbReference type="AlphaFoldDB" id="A0A7W3QK24"/>
<keyword evidence="3" id="KW-1185">Reference proteome</keyword>
<protein>
    <recommendedName>
        <fullName evidence="1">Tox-ART-HYD1 domain-containing protein</fullName>
    </recommendedName>
</protein>
<evidence type="ECO:0000313" key="2">
    <source>
        <dbReference type="EMBL" id="MBA8949932.1"/>
    </source>
</evidence>
<sequence>MPARLWHYTDEQGQRSILESRCLLPSLKDGNPKDARYGDGQYLSDVHPGTMSAAQLARCFVRVPWLSSRFTHYIEVDVTGLELVLCRRHVILVPGREPLALEGRIVCWGVNEWLGT</sequence>
<organism evidence="2 3">
    <name type="scientific">Actinomadura namibiensis</name>
    <dbReference type="NCBI Taxonomy" id="182080"/>
    <lineage>
        <taxon>Bacteria</taxon>
        <taxon>Bacillati</taxon>
        <taxon>Actinomycetota</taxon>
        <taxon>Actinomycetes</taxon>
        <taxon>Streptosporangiales</taxon>
        <taxon>Thermomonosporaceae</taxon>
        <taxon>Actinomadura</taxon>
    </lineage>
</organism>
<dbReference type="Proteomes" id="UP000572680">
    <property type="component" value="Unassembled WGS sequence"/>
</dbReference>
<evidence type="ECO:0000259" key="1">
    <source>
        <dbReference type="Pfam" id="PF15633"/>
    </source>
</evidence>
<feature type="domain" description="Tox-ART-HYD1" evidence="1">
    <location>
        <begin position="5"/>
        <end position="105"/>
    </location>
</feature>
<proteinExistence type="predicted"/>
<name>A0A7W3QK24_ACTNM</name>
<dbReference type="InterPro" id="IPR028920">
    <property type="entry name" value="Tox-ART-HYD1_dom"/>
</dbReference>